<evidence type="ECO:0000256" key="3">
    <source>
        <dbReference type="ARBA" id="ARBA00022989"/>
    </source>
</evidence>
<evidence type="ECO:0000313" key="8">
    <source>
        <dbReference type="EMBL" id="KDN85888.1"/>
    </source>
</evidence>
<evidence type="ECO:0000256" key="2">
    <source>
        <dbReference type="ARBA" id="ARBA00022692"/>
    </source>
</evidence>
<keyword evidence="2 6" id="KW-0812">Transmembrane</keyword>
<evidence type="ECO:0000256" key="4">
    <source>
        <dbReference type="ARBA" id="ARBA00023136"/>
    </source>
</evidence>
<feature type="compositionally biased region" description="Gly residues" evidence="5">
    <location>
        <begin position="338"/>
        <end position="354"/>
    </location>
</feature>
<reference evidence="8 9" key="1">
    <citation type="submission" date="2014-05" db="EMBL/GenBank/DDBJ databases">
        <title>Draft Genome Sequence of Kitasatospora cheerisanensis KCTC 2395.</title>
        <authorList>
            <person name="Nam D.H."/>
        </authorList>
    </citation>
    <scope>NUCLEOTIDE SEQUENCE [LARGE SCALE GENOMIC DNA]</scope>
    <source>
        <strain evidence="8 9">KCTC 2395</strain>
    </source>
</reference>
<dbReference type="GO" id="GO:0005886">
    <property type="term" value="C:plasma membrane"/>
    <property type="evidence" value="ECO:0007669"/>
    <property type="project" value="UniProtKB-SubCell"/>
</dbReference>
<keyword evidence="9" id="KW-1185">Reference proteome</keyword>
<feature type="region of interest" description="Disordered" evidence="5">
    <location>
        <begin position="322"/>
        <end position="430"/>
    </location>
</feature>
<dbReference type="eggNOG" id="COG0477">
    <property type="taxonomic scope" value="Bacteria"/>
</dbReference>
<feature type="transmembrane region" description="Helical" evidence="6">
    <location>
        <begin position="202"/>
        <end position="222"/>
    </location>
</feature>
<dbReference type="GO" id="GO:0022857">
    <property type="term" value="F:transmembrane transporter activity"/>
    <property type="evidence" value="ECO:0007669"/>
    <property type="project" value="InterPro"/>
</dbReference>
<dbReference type="SUPFAM" id="SSF103473">
    <property type="entry name" value="MFS general substrate transporter"/>
    <property type="match status" value="1"/>
</dbReference>
<dbReference type="InterPro" id="IPR036259">
    <property type="entry name" value="MFS_trans_sf"/>
</dbReference>
<proteinExistence type="predicted"/>
<comment type="subcellular location">
    <subcellularLocation>
        <location evidence="1">Cell membrane</location>
        <topology evidence="1">Multi-pass membrane protein</topology>
    </subcellularLocation>
</comment>
<dbReference type="Gene3D" id="1.20.1720.10">
    <property type="entry name" value="Multidrug resistance protein D"/>
    <property type="match status" value="1"/>
</dbReference>
<protein>
    <recommendedName>
        <fullName evidence="7">Major facilitator superfamily (MFS) profile domain-containing protein</fullName>
    </recommendedName>
</protein>
<gene>
    <name evidence="8" type="ORF">KCH_22890</name>
</gene>
<dbReference type="HOGENOM" id="CLU_386750_0_0_11"/>
<dbReference type="PRINTS" id="PR01036">
    <property type="entry name" value="TCRTETB"/>
</dbReference>
<evidence type="ECO:0000256" key="1">
    <source>
        <dbReference type="ARBA" id="ARBA00004651"/>
    </source>
</evidence>
<evidence type="ECO:0000256" key="6">
    <source>
        <dbReference type="SAM" id="Phobius"/>
    </source>
</evidence>
<feature type="transmembrane region" description="Helical" evidence="6">
    <location>
        <begin position="81"/>
        <end position="102"/>
    </location>
</feature>
<dbReference type="PANTHER" id="PTHR23501:SF1">
    <property type="entry name" value="TRANSPORT PROTEIN HSRA-RELATED"/>
    <property type="match status" value="1"/>
</dbReference>
<dbReference type="InterPro" id="IPR020846">
    <property type="entry name" value="MFS_dom"/>
</dbReference>
<feature type="transmembrane region" description="Helical" evidence="6">
    <location>
        <begin position="272"/>
        <end position="297"/>
    </location>
</feature>
<dbReference type="Pfam" id="PF07690">
    <property type="entry name" value="MFS_1"/>
    <property type="match status" value="1"/>
</dbReference>
<feature type="transmembrane region" description="Helical" evidence="6">
    <location>
        <begin position="141"/>
        <end position="163"/>
    </location>
</feature>
<evidence type="ECO:0000313" key="9">
    <source>
        <dbReference type="Proteomes" id="UP000027178"/>
    </source>
</evidence>
<feature type="compositionally biased region" description="Basic and acidic residues" evidence="5">
    <location>
        <begin position="397"/>
        <end position="406"/>
    </location>
</feature>
<keyword evidence="3 6" id="KW-1133">Transmembrane helix</keyword>
<dbReference type="AlphaFoldDB" id="A0A066YWG5"/>
<dbReference type="PANTHER" id="PTHR23501">
    <property type="entry name" value="MAJOR FACILITATOR SUPERFAMILY"/>
    <property type="match status" value="1"/>
</dbReference>
<evidence type="ECO:0000256" key="5">
    <source>
        <dbReference type="SAM" id="MobiDB-lite"/>
    </source>
</evidence>
<evidence type="ECO:0000259" key="7">
    <source>
        <dbReference type="PROSITE" id="PS50850"/>
    </source>
</evidence>
<feature type="domain" description="Major facilitator superfamily (MFS) profile" evidence="7">
    <location>
        <begin position="17"/>
        <end position="714"/>
    </location>
</feature>
<dbReference type="InterPro" id="IPR011701">
    <property type="entry name" value="MFS"/>
</dbReference>
<feature type="transmembrane region" description="Helical" evidence="6">
    <location>
        <begin position="108"/>
        <end position="129"/>
    </location>
</feature>
<feature type="transmembrane region" description="Helical" evidence="6">
    <location>
        <begin position="234"/>
        <end position="252"/>
    </location>
</feature>
<dbReference type="PATRIC" id="fig|1348663.4.peg.2220"/>
<dbReference type="Proteomes" id="UP000027178">
    <property type="component" value="Unassembled WGS sequence"/>
</dbReference>
<sequence length="714" mass="71523">MTAREEPGPPGGPMVRTALLLAAGAFVALLDTTVVGVALESFARRFGAGPAQVQWVATAYLLAMSAVIPATGWAARRFGAVACWTASLAVFLLGSVLCGLAWSLVALVAFRVVQGLGAGMLFPLMRILVVQVAGPRRMGRMMALIAAPVLLAPLVGPVVGGALVQGASWRWVFLLNVPVCLAVVVLSPLLMRNQRGDGPGRLDVAGLVTVSGGLTAAVLGFARLGGGRPAGDPGVLVPLLAAAGLLVAHGVLARRRPEPGVVDFGLFRDRAYAASTTVSLLNSFGLYGAVVLVPLFFQQAGGRGPLATGLIMVAQGRARGRGAAGRAGDRRPEQSAGAGAGRAGAGGGGAGGVRPGRQRGARGPAAPRAVRAGRRPGAGGLAGDGDALPLAAAGGGARRDHRERGRAAARRGGRHDGGGTGAAARLARRRRDGRVVPHRVRGGAGLRAADGGPGGLPARPAEGLGPVLQQLVQAGHDAAPGAVHLARIVEAAVGLDADEAVEGGAQQADGVGQVGLVQAVVAHHRVGEFDRPGECVGAGEVGRFEAQLGGGVAAGVLLGVRPVGVGEGGEGVGAGAAGDGGRDAVVDLLGGEQGDPGADLPEALDVRVEAGVLDAEAAGELGGGDLVDADAVGEFGGGAGDPVDRQASVRAHFPRSETSTCRACVSVSGWIGADSGATFRRDEASGRWGLRAPSREDHLMSHQMVMYRTKRGRG</sequence>
<feature type="transmembrane region" description="Helical" evidence="6">
    <location>
        <begin position="169"/>
        <end position="190"/>
    </location>
</feature>
<dbReference type="PROSITE" id="PS50850">
    <property type="entry name" value="MFS"/>
    <property type="match status" value="1"/>
</dbReference>
<organism evidence="8 9">
    <name type="scientific">Kitasatospora cheerisanensis KCTC 2395</name>
    <dbReference type="NCBI Taxonomy" id="1348663"/>
    <lineage>
        <taxon>Bacteria</taxon>
        <taxon>Bacillati</taxon>
        <taxon>Actinomycetota</taxon>
        <taxon>Actinomycetes</taxon>
        <taxon>Kitasatosporales</taxon>
        <taxon>Streptomycetaceae</taxon>
        <taxon>Kitasatospora</taxon>
    </lineage>
</organism>
<keyword evidence="4 6" id="KW-0472">Membrane</keyword>
<feature type="compositionally biased region" description="Low complexity" evidence="5">
    <location>
        <begin position="361"/>
        <end position="370"/>
    </location>
</feature>
<feature type="transmembrane region" description="Helical" evidence="6">
    <location>
        <begin position="52"/>
        <end position="74"/>
    </location>
</feature>
<name>A0A066YWG5_9ACTN</name>
<comment type="caution">
    <text evidence="8">The sequence shown here is derived from an EMBL/GenBank/DDBJ whole genome shotgun (WGS) entry which is preliminary data.</text>
</comment>
<accession>A0A066YWG5</accession>
<dbReference type="EMBL" id="JNBY01000074">
    <property type="protein sequence ID" value="KDN85888.1"/>
    <property type="molecule type" value="Genomic_DNA"/>
</dbReference>